<proteinExistence type="predicted"/>
<dbReference type="OrthoDB" id="2013972at2759"/>
<gene>
    <name evidence="2" type="ORF">M430DRAFT_32241</name>
</gene>
<dbReference type="GO" id="GO:0008168">
    <property type="term" value="F:methyltransferase activity"/>
    <property type="evidence" value="ECO:0007669"/>
    <property type="project" value="TreeGrafter"/>
</dbReference>
<dbReference type="InterPro" id="IPR029063">
    <property type="entry name" value="SAM-dependent_MTases_sf"/>
</dbReference>
<evidence type="ECO:0008006" key="4">
    <source>
        <dbReference type="Google" id="ProtNLM"/>
    </source>
</evidence>
<feature type="compositionally biased region" description="Polar residues" evidence="1">
    <location>
        <begin position="12"/>
        <end position="23"/>
    </location>
</feature>
<dbReference type="PANTHER" id="PTHR43591">
    <property type="entry name" value="METHYLTRANSFERASE"/>
    <property type="match status" value="1"/>
</dbReference>
<dbReference type="GeneID" id="36574211"/>
<dbReference type="STRING" id="857342.A0A2T3BDS8"/>
<name>A0A2T3BDS8_AMORE</name>
<dbReference type="AlphaFoldDB" id="A0A2T3BDS8"/>
<organism evidence="2 3">
    <name type="scientific">Amorphotheca resinae ATCC 22711</name>
    <dbReference type="NCBI Taxonomy" id="857342"/>
    <lineage>
        <taxon>Eukaryota</taxon>
        <taxon>Fungi</taxon>
        <taxon>Dikarya</taxon>
        <taxon>Ascomycota</taxon>
        <taxon>Pezizomycotina</taxon>
        <taxon>Leotiomycetes</taxon>
        <taxon>Helotiales</taxon>
        <taxon>Amorphothecaceae</taxon>
        <taxon>Amorphotheca</taxon>
    </lineage>
</organism>
<keyword evidence="3" id="KW-1185">Reference proteome</keyword>
<dbReference type="EMBL" id="KZ679006">
    <property type="protein sequence ID" value="PSS27546.1"/>
    <property type="molecule type" value="Genomic_DNA"/>
</dbReference>
<dbReference type="Proteomes" id="UP000241818">
    <property type="component" value="Unassembled WGS sequence"/>
</dbReference>
<reference evidence="2 3" key="1">
    <citation type="journal article" date="2018" name="New Phytol.">
        <title>Comparative genomics and transcriptomics depict ericoid mycorrhizal fungi as versatile saprotrophs and plant mutualists.</title>
        <authorList>
            <person name="Martino E."/>
            <person name="Morin E."/>
            <person name="Grelet G.A."/>
            <person name="Kuo A."/>
            <person name="Kohler A."/>
            <person name="Daghino S."/>
            <person name="Barry K.W."/>
            <person name="Cichocki N."/>
            <person name="Clum A."/>
            <person name="Dockter R.B."/>
            <person name="Hainaut M."/>
            <person name="Kuo R.C."/>
            <person name="LaButti K."/>
            <person name="Lindahl B.D."/>
            <person name="Lindquist E.A."/>
            <person name="Lipzen A."/>
            <person name="Khouja H.R."/>
            <person name="Magnuson J."/>
            <person name="Murat C."/>
            <person name="Ohm R.A."/>
            <person name="Singer S.W."/>
            <person name="Spatafora J.W."/>
            <person name="Wang M."/>
            <person name="Veneault-Fourrey C."/>
            <person name="Henrissat B."/>
            <person name="Grigoriev I.V."/>
            <person name="Martin F.M."/>
            <person name="Perotto S."/>
        </authorList>
    </citation>
    <scope>NUCLEOTIDE SEQUENCE [LARGE SCALE GENOMIC DNA]</scope>
    <source>
        <strain evidence="2 3">ATCC 22711</strain>
    </source>
</reference>
<sequence>MDAGSPIEPDSPNASRAASSAGSPISHGIDSRSLTSSIYEYHRENGRTYHRYKAGSYVFPNDPTETERLDFQYKILKYAFSGRNYFAPLRNPRTILDIGTGTGQWAIEMGDEFPDAEVQATDLSPIQPYSVPENVHFYIDDASEDDWVLPPAYFDYIHTRVLAGSFIDFKDIIRKAFHYLKPGGYMESQEIMTTPYCDDGTMPDDWPFKEWMKLVDDAAMQADRPLRIASRLKRWYEEAGFVDVQEKVFKMPINPWPRDPHLKTLGSMSEDNWLSGLQGFSLAPFSRYLNWTKDEIEVYLINVRKAISDRDVHAYHKIYVVWGRKPS</sequence>
<dbReference type="Pfam" id="PF13489">
    <property type="entry name" value="Methyltransf_23"/>
    <property type="match status" value="1"/>
</dbReference>
<dbReference type="Gene3D" id="3.40.50.150">
    <property type="entry name" value="Vaccinia Virus protein VP39"/>
    <property type="match status" value="1"/>
</dbReference>
<dbReference type="RefSeq" id="XP_024725071.1">
    <property type="nucleotide sequence ID" value="XM_024866130.1"/>
</dbReference>
<dbReference type="PANTHER" id="PTHR43591:SF14">
    <property type="entry name" value="METHYLTRANSFERASE"/>
    <property type="match status" value="1"/>
</dbReference>
<evidence type="ECO:0000313" key="2">
    <source>
        <dbReference type="EMBL" id="PSS27546.1"/>
    </source>
</evidence>
<protein>
    <recommendedName>
        <fullName evidence="4">Methyltransferase domain-containing protein</fullName>
    </recommendedName>
</protein>
<dbReference type="SUPFAM" id="SSF53335">
    <property type="entry name" value="S-adenosyl-L-methionine-dependent methyltransferases"/>
    <property type="match status" value="1"/>
</dbReference>
<evidence type="ECO:0000256" key="1">
    <source>
        <dbReference type="SAM" id="MobiDB-lite"/>
    </source>
</evidence>
<accession>A0A2T3BDS8</accession>
<dbReference type="InParanoid" id="A0A2T3BDS8"/>
<dbReference type="CDD" id="cd02440">
    <property type="entry name" value="AdoMet_MTases"/>
    <property type="match status" value="1"/>
</dbReference>
<feature type="region of interest" description="Disordered" evidence="1">
    <location>
        <begin position="1"/>
        <end position="29"/>
    </location>
</feature>
<evidence type="ECO:0000313" key="3">
    <source>
        <dbReference type="Proteomes" id="UP000241818"/>
    </source>
</evidence>